<feature type="region of interest" description="Disordered" evidence="1">
    <location>
        <begin position="77"/>
        <end position="108"/>
    </location>
</feature>
<dbReference type="OrthoDB" id="3780616at2759"/>
<keyword evidence="2" id="KW-0732">Signal</keyword>
<protein>
    <submittedName>
        <fullName evidence="3">Uncharacterized protein</fullName>
    </submittedName>
</protein>
<feature type="compositionally biased region" description="Basic and acidic residues" evidence="1">
    <location>
        <begin position="78"/>
        <end position="87"/>
    </location>
</feature>
<dbReference type="Proteomes" id="UP000799778">
    <property type="component" value="Unassembled WGS sequence"/>
</dbReference>
<keyword evidence="4" id="KW-1185">Reference proteome</keyword>
<evidence type="ECO:0000313" key="3">
    <source>
        <dbReference type="EMBL" id="KAF2015438.1"/>
    </source>
</evidence>
<name>A0A6A5XQ99_9PLEO</name>
<organism evidence="3 4">
    <name type="scientific">Aaosphaeria arxii CBS 175.79</name>
    <dbReference type="NCBI Taxonomy" id="1450172"/>
    <lineage>
        <taxon>Eukaryota</taxon>
        <taxon>Fungi</taxon>
        <taxon>Dikarya</taxon>
        <taxon>Ascomycota</taxon>
        <taxon>Pezizomycotina</taxon>
        <taxon>Dothideomycetes</taxon>
        <taxon>Pleosporomycetidae</taxon>
        <taxon>Pleosporales</taxon>
        <taxon>Pleosporales incertae sedis</taxon>
        <taxon>Aaosphaeria</taxon>
    </lineage>
</organism>
<accession>A0A6A5XQ99</accession>
<reference evidence="3" key="1">
    <citation type="journal article" date="2020" name="Stud. Mycol.">
        <title>101 Dothideomycetes genomes: a test case for predicting lifestyles and emergence of pathogens.</title>
        <authorList>
            <person name="Haridas S."/>
            <person name="Albert R."/>
            <person name="Binder M."/>
            <person name="Bloem J."/>
            <person name="Labutti K."/>
            <person name="Salamov A."/>
            <person name="Andreopoulos B."/>
            <person name="Baker S."/>
            <person name="Barry K."/>
            <person name="Bills G."/>
            <person name="Bluhm B."/>
            <person name="Cannon C."/>
            <person name="Castanera R."/>
            <person name="Culley D."/>
            <person name="Daum C."/>
            <person name="Ezra D."/>
            <person name="Gonzalez J."/>
            <person name="Henrissat B."/>
            <person name="Kuo A."/>
            <person name="Liang C."/>
            <person name="Lipzen A."/>
            <person name="Lutzoni F."/>
            <person name="Magnuson J."/>
            <person name="Mondo S."/>
            <person name="Nolan M."/>
            <person name="Ohm R."/>
            <person name="Pangilinan J."/>
            <person name="Park H.-J."/>
            <person name="Ramirez L."/>
            <person name="Alfaro M."/>
            <person name="Sun H."/>
            <person name="Tritt A."/>
            <person name="Yoshinaga Y."/>
            <person name="Zwiers L.-H."/>
            <person name="Turgeon B."/>
            <person name="Goodwin S."/>
            <person name="Spatafora J."/>
            <person name="Crous P."/>
            <person name="Grigoriev I."/>
        </authorList>
    </citation>
    <scope>NUCLEOTIDE SEQUENCE</scope>
    <source>
        <strain evidence="3">CBS 175.79</strain>
    </source>
</reference>
<evidence type="ECO:0000256" key="2">
    <source>
        <dbReference type="SAM" id="SignalP"/>
    </source>
</evidence>
<dbReference type="EMBL" id="ML978069">
    <property type="protein sequence ID" value="KAF2015438.1"/>
    <property type="molecule type" value="Genomic_DNA"/>
</dbReference>
<evidence type="ECO:0000313" key="4">
    <source>
        <dbReference type="Proteomes" id="UP000799778"/>
    </source>
</evidence>
<sequence length="151" mass="16754">MRGFSTAALMAIVASVAAIPITPAAPALQRRAEVMRSEGMAEHDIAEQLSIPLIDNELEHQPFLDHVTSRLYAVFRTPSEEEKRDQSGDIAPGSLESPQMLPRAAAPQSFADTISQKFGAVFRGQDFSIRDFGYEGKELELRRPTGMRHWD</sequence>
<feature type="chain" id="PRO_5025587179" evidence="2">
    <location>
        <begin position="19"/>
        <end position="151"/>
    </location>
</feature>
<dbReference type="AlphaFoldDB" id="A0A6A5XQ99"/>
<dbReference type="GeneID" id="54289314"/>
<feature type="signal peptide" evidence="2">
    <location>
        <begin position="1"/>
        <end position="18"/>
    </location>
</feature>
<dbReference type="RefSeq" id="XP_033383777.1">
    <property type="nucleotide sequence ID" value="XM_033531917.1"/>
</dbReference>
<proteinExistence type="predicted"/>
<gene>
    <name evidence="3" type="ORF">BU24DRAFT_461684</name>
</gene>
<evidence type="ECO:0000256" key="1">
    <source>
        <dbReference type="SAM" id="MobiDB-lite"/>
    </source>
</evidence>